<reference evidence="7" key="1">
    <citation type="journal article" date="2019" name="bioRxiv">
        <title>The Genome of the Zebra Mussel, Dreissena polymorpha: A Resource for Invasive Species Research.</title>
        <authorList>
            <person name="McCartney M.A."/>
            <person name="Auch B."/>
            <person name="Kono T."/>
            <person name="Mallez S."/>
            <person name="Zhang Y."/>
            <person name="Obille A."/>
            <person name="Becker A."/>
            <person name="Abrahante J.E."/>
            <person name="Garbe J."/>
            <person name="Badalamenti J.P."/>
            <person name="Herman A."/>
            <person name="Mangelson H."/>
            <person name="Liachko I."/>
            <person name="Sullivan S."/>
            <person name="Sone E.D."/>
            <person name="Koren S."/>
            <person name="Silverstein K.A.T."/>
            <person name="Beckman K.B."/>
            <person name="Gohl D.M."/>
        </authorList>
    </citation>
    <scope>NUCLEOTIDE SEQUENCE</scope>
    <source>
        <strain evidence="7">Duluth1</strain>
        <tissue evidence="7">Whole animal</tissue>
    </source>
</reference>
<sequence>MGTGKFDKGPYLSKNRRQQLSDELDLDADNSKVWFQNKRAKLKKDGPNDDADATDKEEDDDNDDNNQLR</sequence>
<dbReference type="Proteomes" id="UP000828390">
    <property type="component" value="Unassembled WGS sequence"/>
</dbReference>
<gene>
    <name evidence="7" type="ORF">DPMN_077000</name>
</gene>
<evidence type="ECO:0000256" key="4">
    <source>
        <dbReference type="RuleBase" id="RU000682"/>
    </source>
</evidence>
<dbReference type="Pfam" id="PF00046">
    <property type="entry name" value="Homeodomain"/>
    <property type="match status" value="1"/>
</dbReference>
<evidence type="ECO:0000256" key="1">
    <source>
        <dbReference type="ARBA" id="ARBA00004123"/>
    </source>
</evidence>
<proteinExistence type="predicted"/>
<comment type="caution">
    <text evidence="7">The sequence shown here is derived from an EMBL/GenBank/DDBJ whole genome shotgun (WGS) entry which is preliminary data.</text>
</comment>
<dbReference type="GO" id="GO:0003677">
    <property type="term" value="F:DNA binding"/>
    <property type="evidence" value="ECO:0007669"/>
    <property type="project" value="UniProtKB-UniRule"/>
</dbReference>
<comment type="subcellular location">
    <subcellularLocation>
        <location evidence="1 3 4">Nucleus</location>
    </subcellularLocation>
</comment>
<organism evidence="7 8">
    <name type="scientific">Dreissena polymorpha</name>
    <name type="common">Zebra mussel</name>
    <name type="synonym">Mytilus polymorpha</name>
    <dbReference type="NCBI Taxonomy" id="45954"/>
    <lineage>
        <taxon>Eukaryota</taxon>
        <taxon>Metazoa</taxon>
        <taxon>Spiralia</taxon>
        <taxon>Lophotrochozoa</taxon>
        <taxon>Mollusca</taxon>
        <taxon>Bivalvia</taxon>
        <taxon>Autobranchia</taxon>
        <taxon>Heteroconchia</taxon>
        <taxon>Euheterodonta</taxon>
        <taxon>Imparidentia</taxon>
        <taxon>Neoheterodontei</taxon>
        <taxon>Myida</taxon>
        <taxon>Dreissenoidea</taxon>
        <taxon>Dreissenidae</taxon>
        <taxon>Dreissena</taxon>
    </lineage>
</organism>
<dbReference type="SMART" id="SM00389">
    <property type="entry name" value="HOX"/>
    <property type="match status" value="1"/>
</dbReference>
<keyword evidence="2 3" id="KW-0539">Nucleus</keyword>
<dbReference type="EMBL" id="JAIWYP010000015">
    <property type="protein sequence ID" value="KAH3702001.1"/>
    <property type="molecule type" value="Genomic_DNA"/>
</dbReference>
<dbReference type="Gene3D" id="1.10.10.60">
    <property type="entry name" value="Homeodomain-like"/>
    <property type="match status" value="1"/>
</dbReference>
<dbReference type="InterPro" id="IPR050720">
    <property type="entry name" value="Engrailed_Homeobox_TFs"/>
</dbReference>
<dbReference type="PROSITE" id="PS50071">
    <property type="entry name" value="HOMEOBOX_2"/>
    <property type="match status" value="1"/>
</dbReference>
<keyword evidence="8" id="KW-1185">Reference proteome</keyword>
<evidence type="ECO:0000256" key="2">
    <source>
        <dbReference type="ARBA" id="ARBA00023242"/>
    </source>
</evidence>
<dbReference type="GO" id="GO:0006357">
    <property type="term" value="P:regulation of transcription by RNA polymerase II"/>
    <property type="evidence" value="ECO:0007669"/>
    <property type="project" value="TreeGrafter"/>
</dbReference>
<dbReference type="SUPFAM" id="SSF46689">
    <property type="entry name" value="Homeodomain-like"/>
    <property type="match status" value="1"/>
</dbReference>
<evidence type="ECO:0000259" key="6">
    <source>
        <dbReference type="PROSITE" id="PS50071"/>
    </source>
</evidence>
<dbReference type="GO" id="GO:0005634">
    <property type="term" value="C:nucleus"/>
    <property type="evidence" value="ECO:0007669"/>
    <property type="project" value="UniProtKB-SubCell"/>
</dbReference>
<dbReference type="InterPro" id="IPR001356">
    <property type="entry name" value="HD"/>
</dbReference>
<keyword evidence="3 4" id="KW-0371">Homeobox</keyword>
<keyword evidence="3 4" id="KW-0238">DNA-binding</keyword>
<dbReference type="PANTHER" id="PTHR24341">
    <property type="entry name" value="HOMEOBOX PROTEIN ENGRAILED"/>
    <property type="match status" value="1"/>
</dbReference>
<feature type="domain" description="Homeobox" evidence="6">
    <location>
        <begin position="6"/>
        <end position="45"/>
    </location>
</feature>
<evidence type="ECO:0000256" key="5">
    <source>
        <dbReference type="SAM" id="MobiDB-lite"/>
    </source>
</evidence>
<feature type="DNA-binding region" description="Homeobox" evidence="3">
    <location>
        <begin position="8"/>
        <end position="46"/>
    </location>
</feature>
<feature type="region of interest" description="Disordered" evidence="5">
    <location>
        <begin position="38"/>
        <end position="69"/>
    </location>
</feature>
<dbReference type="AlphaFoldDB" id="A0A9D4BP70"/>
<evidence type="ECO:0000256" key="3">
    <source>
        <dbReference type="PROSITE-ProRule" id="PRU00108"/>
    </source>
</evidence>
<dbReference type="PANTHER" id="PTHR24341:SF6">
    <property type="entry name" value="HOMEOBOX PROTEIN INVECTED"/>
    <property type="match status" value="1"/>
</dbReference>
<dbReference type="InterPro" id="IPR009057">
    <property type="entry name" value="Homeodomain-like_sf"/>
</dbReference>
<evidence type="ECO:0000313" key="8">
    <source>
        <dbReference type="Proteomes" id="UP000828390"/>
    </source>
</evidence>
<name>A0A9D4BP70_DREPO</name>
<accession>A0A9D4BP70</accession>
<dbReference type="CDD" id="cd00086">
    <property type="entry name" value="homeodomain"/>
    <property type="match status" value="1"/>
</dbReference>
<reference evidence="7" key="2">
    <citation type="submission" date="2020-11" db="EMBL/GenBank/DDBJ databases">
        <authorList>
            <person name="McCartney M.A."/>
            <person name="Auch B."/>
            <person name="Kono T."/>
            <person name="Mallez S."/>
            <person name="Becker A."/>
            <person name="Gohl D.M."/>
            <person name="Silverstein K.A.T."/>
            <person name="Koren S."/>
            <person name="Bechman K.B."/>
            <person name="Herman A."/>
            <person name="Abrahante J.E."/>
            <person name="Garbe J."/>
        </authorList>
    </citation>
    <scope>NUCLEOTIDE SEQUENCE</scope>
    <source>
        <strain evidence="7">Duluth1</strain>
        <tissue evidence="7">Whole animal</tissue>
    </source>
</reference>
<feature type="compositionally biased region" description="Acidic residues" evidence="5">
    <location>
        <begin position="48"/>
        <end position="69"/>
    </location>
</feature>
<protein>
    <recommendedName>
        <fullName evidence="6">Homeobox domain-containing protein</fullName>
    </recommendedName>
</protein>
<evidence type="ECO:0000313" key="7">
    <source>
        <dbReference type="EMBL" id="KAH3702001.1"/>
    </source>
</evidence>